<proteinExistence type="predicted"/>
<evidence type="ECO:0000313" key="2">
    <source>
        <dbReference type="Proteomes" id="UP000886998"/>
    </source>
</evidence>
<keyword evidence="2" id="KW-1185">Reference proteome</keyword>
<dbReference type="EMBL" id="BMAV01003101">
    <property type="protein sequence ID" value="GFY42491.1"/>
    <property type="molecule type" value="Genomic_DNA"/>
</dbReference>
<dbReference type="OrthoDB" id="10385723at2759"/>
<evidence type="ECO:0000313" key="1">
    <source>
        <dbReference type="EMBL" id="GFY42491.1"/>
    </source>
</evidence>
<gene>
    <name evidence="1" type="ORF">TNIN_278401</name>
</gene>
<dbReference type="AlphaFoldDB" id="A0A8X6WZ30"/>
<protein>
    <submittedName>
        <fullName evidence="1">Uncharacterized protein</fullName>
    </submittedName>
</protein>
<reference evidence="1" key="1">
    <citation type="submission" date="2020-08" db="EMBL/GenBank/DDBJ databases">
        <title>Multicomponent nature underlies the extraordinary mechanical properties of spider dragline silk.</title>
        <authorList>
            <person name="Kono N."/>
            <person name="Nakamura H."/>
            <person name="Mori M."/>
            <person name="Yoshida Y."/>
            <person name="Ohtoshi R."/>
            <person name="Malay A.D."/>
            <person name="Moran D.A.P."/>
            <person name="Tomita M."/>
            <person name="Numata K."/>
            <person name="Arakawa K."/>
        </authorList>
    </citation>
    <scope>NUCLEOTIDE SEQUENCE</scope>
</reference>
<organism evidence="1 2">
    <name type="scientific">Trichonephila inaurata madagascariensis</name>
    <dbReference type="NCBI Taxonomy" id="2747483"/>
    <lineage>
        <taxon>Eukaryota</taxon>
        <taxon>Metazoa</taxon>
        <taxon>Ecdysozoa</taxon>
        <taxon>Arthropoda</taxon>
        <taxon>Chelicerata</taxon>
        <taxon>Arachnida</taxon>
        <taxon>Araneae</taxon>
        <taxon>Araneomorphae</taxon>
        <taxon>Entelegynae</taxon>
        <taxon>Araneoidea</taxon>
        <taxon>Nephilidae</taxon>
        <taxon>Trichonephila</taxon>
        <taxon>Trichonephila inaurata</taxon>
    </lineage>
</organism>
<dbReference type="Proteomes" id="UP000886998">
    <property type="component" value="Unassembled WGS sequence"/>
</dbReference>
<sequence length="58" mass="6735">MSYDFTSPGLSRMCVSGVSEGRTALEGQQLDDLQVVFLWQRYSPINGEQWLIVYFQMR</sequence>
<feature type="non-terminal residue" evidence="1">
    <location>
        <position position="58"/>
    </location>
</feature>
<comment type="caution">
    <text evidence="1">The sequence shown here is derived from an EMBL/GenBank/DDBJ whole genome shotgun (WGS) entry which is preliminary data.</text>
</comment>
<accession>A0A8X6WZ30</accession>
<name>A0A8X6WZ30_9ARAC</name>